<evidence type="ECO:0000313" key="3">
    <source>
        <dbReference type="Proteomes" id="UP000324222"/>
    </source>
</evidence>
<evidence type="ECO:0000313" key="2">
    <source>
        <dbReference type="EMBL" id="MPC95139.1"/>
    </source>
</evidence>
<proteinExistence type="predicted"/>
<accession>A0A5B7JJZ6</accession>
<reference evidence="2 3" key="1">
    <citation type="submission" date="2019-05" db="EMBL/GenBank/DDBJ databases">
        <title>Another draft genome of Portunus trituberculatus and its Hox gene families provides insights of decapod evolution.</title>
        <authorList>
            <person name="Jeong J.-H."/>
            <person name="Song I."/>
            <person name="Kim S."/>
            <person name="Choi T."/>
            <person name="Kim D."/>
            <person name="Ryu S."/>
            <person name="Kim W."/>
        </authorList>
    </citation>
    <scope>NUCLEOTIDE SEQUENCE [LARGE SCALE GENOMIC DNA]</scope>
    <source>
        <tissue evidence="2">Muscle</tissue>
    </source>
</reference>
<dbReference type="AlphaFoldDB" id="A0A5B7JJZ6"/>
<keyword evidence="3" id="KW-1185">Reference proteome</keyword>
<comment type="caution">
    <text evidence="2">The sequence shown here is derived from an EMBL/GenBank/DDBJ whole genome shotgun (WGS) entry which is preliminary data.</text>
</comment>
<protein>
    <submittedName>
        <fullName evidence="2">Uncharacterized protein</fullName>
    </submittedName>
</protein>
<keyword evidence="1" id="KW-0732">Signal</keyword>
<sequence>MVSLHFHLVFYTMASKLPSTSSQESDSKKSRKTVNIEKKLEVLDRYARGEKTLVIVHATVLKESMLNTIVANRMRMCVFIVFVT</sequence>
<dbReference type="Proteomes" id="UP000324222">
    <property type="component" value="Unassembled WGS sequence"/>
</dbReference>
<name>A0A5B7JJZ6_PORTR</name>
<gene>
    <name evidence="2" type="ORF">E2C01_090335</name>
</gene>
<feature type="signal peptide" evidence="1">
    <location>
        <begin position="1"/>
        <end position="22"/>
    </location>
</feature>
<feature type="chain" id="PRO_5022754014" evidence="1">
    <location>
        <begin position="23"/>
        <end position="84"/>
    </location>
</feature>
<evidence type="ECO:0000256" key="1">
    <source>
        <dbReference type="SAM" id="SignalP"/>
    </source>
</evidence>
<dbReference type="EMBL" id="VSRR010101139">
    <property type="protein sequence ID" value="MPC95139.1"/>
    <property type="molecule type" value="Genomic_DNA"/>
</dbReference>
<organism evidence="2 3">
    <name type="scientific">Portunus trituberculatus</name>
    <name type="common">Swimming crab</name>
    <name type="synonym">Neptunus trituberculatus</name>
    <dbReference type="NCBI Taxonomy" id="210409"/>
    <lineage>
        <taxon>Eukaryota</taxon>
        <taxon>Metazoa</taxon>
        <taxon>Ecdysozoa</taxon>
        <taxon>Arthropoda</taxon>
        <taxon>Crustacea</taxon>
        <taxon>Multicrustacea</taxon>
        <taxon>Malacostraca</taxon>
        <taxon>Eumalacostraca</taxon>
        <taxon>Eucarida</taxon>
        <taxon>Decapoda</taxon>
        <taxon>Pleocyemata</taxon>
        <taxon>Brachyura</taxon>
        <taxon>Eubrachyura</taxon>
        <taxon>Portunoidea</taxon>
        <taxon>Portunidae</taxon>
        <taxon>Portuninae</taxon>
        <taxon>Portunus</taxon>
    </lineage>
</organism>